<name>A0A1F6M9P5_9BACT</name>
<evidence type="ECO:0000313" key="1">
    <source>
        <dbReference type="EMBL" id="OGH68341.1"/>
    </source>
</evidence>
<dbReference type="InterPro" id="IPR041492">
    <property type="entry name" value="HAD_2"/>
</dbReference>
<organism evidence="1 2">
    <name type="scientific">Candidatus Magasanikbacteria bacterium RIFCSPHIGHO2_02_FULL_45_10</name>
    <dbReference type="NCBI Taxonomy" id="1798679"/>
    <lineage>
        <taxon>Bacteria</taxon>
        <taxon>Candidatus Magasanikiibacteriota</taxon>
    </lineage>
</organism>
<dbReference type="PANTHER" id="PTHR43434:SF13">
    <property type="entry name" value="PHOSPHOGLYCOLATE PHOSPHATASE"/>
    <property type="match status" value="1"/>
</dbReference>
<dbReference type="Proteomes" id="UP000176413">
    <property type="component" value="Unassembled WGS sequence"/>
</dbReference>
<proteinExistence type="predicted"/>
<evidence type="ECO:0000313" key="2">
    <source>
        <dbReference type="Proteomes" id="UP000176413"/>
    </source>
</evidence>
<dbReference type="GO" id="GO:0005829">
    <property type="term" value="C:cytosol"/>
    <property type="evidence" value="ECO:0007669"/>
    <property type="project" value="TreeGrafter"/>
</dbReference>
<accession>A0A1F6M9P5</accession>
<dbReference type="PANTHER" id="PTHR43434">
    <property type="entry name" value="PHOSPHOGLYCOLATE PHOSPHATASE"/>
    <property type="match status" value="1"/>
</dbReference>
<protein>
    <recommendedName>
        <fullName evidence="3">FCP1 homology domain-containing protein</fullName>
    </recommendedName>
</protein>
<dbReference type="EMBL" id="MFQA01000046">
    <property type="protein sequence ID" value="OGH68341.1"/>
    <property type="molecule type" value="Genomic_DNA"/>
</dbReference>
<dbReference type="InterPro" id="IPR006439">
    <property type="entry name" value="HAD-SF_hydro_IA"/>
</dbReference>
<dbReference type="GO" id="GO:0006281">
    <property type="term" value="P:DNA repair"/>
    <property type="evidence" value="ECO:0007669"/>
    <property type="project" value="TreeGrafter"/>
</dbReference>
<reference evidence="1 2" key="1">
    <citation type="journal article" date="2016" name="Nat. Commun.">
        <title>Thousands of microbial genomes shed light on interconnected biogeochemical processes in an aquifer system.</title>
        <authorList>
            <person name="Anantharaman K."/>
            <person name="Brown C.T."/>
            <person name="Hug L.A."/>
            <person name="Sharon I."/>
            <person name="Castelle C.J."/>
            <person name="Probst A.J."/>
            <person name="Thomas B.C."/>
            <person name="Singh A."/>
            <person name="Wilkins M.J."/>
            <person name="Karaoz U."/>
            <person name="Brodie E.L."/>
            <person name="Williams K.H."/>
            <person name="Hubbard S.S."/>
            <person name="Banfield J.F."/>
        </authorList>
    </citation>
    <scope>NUCLEOTIDE SEQUENCE [LARGE SCALE GENOMIC DNA]</scope>
</reference>
<dbReference type="Pfam" id="PF13419">
    <property type="entry name" value="HAD_2"/>
    <property type="match status" value="1"/>
</dbReference>
<dbReference type="Gene3D" id="3.40.50.1000">
    <property type="entry name" value="HAD superfamily/HAD-like"/>
    <property type="match status" value="1"/>
</dbReference>
<dbReference type="AlphaFoldDB" id="A0A1F6M9P5"/>
<evidence type="ECO:0008006" key="3">
    <source>
        <dbReference type="Google" id="ProtNLM"/>
    </source>
</evidence>
<dbReference type="SUPFAM" id="SSF56784">
    <property type="entry name" value="HAD-like"/>
    <property type="match status" value="1"/>
</dbReference>
<dbReference type="GO" id="GO:0008967">
    <property type="term" value="F:phosphoglycolate phosphatase activity"/>
    <property type="evidence" value="ECO:0007669"/>
    <property type="project" value="TreeGrafter"/>
</dbReference>
<dbReference type="InterPro" id="IPR023214">
    <property type="entry name" value="HAD_sf"/>
</dbReference>
<dbReference type="InterPro" id="IPR036412">
    <property type="entry name" value="HAD-like_sf"/>
</dbReference>
<gene>
    <name evidence="1" type="ORF">A3D53_03540</name>
</gene>
<dbReference type="InterPro" id="IPR050155">
    <property type="entry name" value="HAD-like_hydrolase_sf"/>
</dbReference>
<dbReference type="NCBIfam" id="TIGR01549">
    <property type="entry name" value="HAD-SF-IA-v1"/>
    <property type="match status" value="1"/>
</dbReference>
<comment type="caution">
    <text evidence="1">The sequence shown here is derived from an EMBL/GenBank/DDBJ whole genome shotgun (WGS) entry which is preliminary data.</text>
</comment>
<sequence length="164" mass="18471">MIEKKCLFFDFDGVLLDSYNPKKNINFFNYHVGNKLPLVSGMEKVVSELADKYLLYIISSSSVSTIRSFLALHHLQNYFTKILGSENSFGKADKMKEIIVENRLVPDQCLFVTDTADDIKEAHLVGVPVLAVTWGYGRIDEISKAGPEAIINKPSEIVSWLNKI</sequence>